<proteinExistence type="predicted"/>
<evidence type="ECO:0000313" key="1">
    <source>
        <dbReference type="EMBL" id="KAJ5110354.1"/>
    </source>
</evidence>
<name>A0A9W9KKR1_9EURO</name>
<keyword evidence="2" id="KW-1185">Reference proteome</keyword>
<organism evidence="1 2">
    <name type="scientific">Penicillium alfredii</name>
    <dbReference type="NCBI Taxonomy" id="1506179"/>
    <lineage>
        <taxon>Eukaryota</taxon>
        <taxon>Fungi</taxon>
        <taxon>Dikarya</taxon>
        <taxon>Ascomycota</taxon>
        <taxon>Pezizomycotina</taxon>
        <taxon>Eurotiomycetes</taxon>
        <taxon>Eurotiomycetidae</taxon>
        <taxon>Eurotiales</taxon>
        <taxon>Aspergillaceae</taxon>
        <taxon>Penicillium</taxon>
    </lineage>
</organism>
<dbReference type="GeneID" id="81391361"/>
<evidence type="ECO:0000313" key="2">
    <source>
        <dbReference type="Proteomes" id="UP001141434"/>
    </source>
</evidence>
<protein>
    <submittedName>
        <fullName evidence="1">Uncharacterized protein</fullName>
    </submittedName>
</protein>
<accession>A0A9W9KKR1</accession>
<gene>
    <name evidence="1" type="ORF">NUU61_001611</name>
</gene>
<comment type="caution">
    <text evidence="1">The sequence shown here is derived from an EMBL/GenBank/DDBJ whole genome shotgun (WGS) entry which is preliminary data.</text>
</comment>
<dbReference type="Proteomes" id="UP001141434">
    <property type="component" value="Unassembled WGS sequence"/>
</dbReference>
<reference evidence="1" key="1">
    <citation type="submission" date="2022-11" db="EMBL/GenBank/DDBJ databases">
        <authorList>
            <person name="Petersen C."/>
        </authorList>
    </citation>
    <scope>NUCLEOTIDE SEQUENCE</scope>
    <source>
        <strain evidence="1">IBT 34128</strain>
    </source>
</reference>
<dbReference type="AlphaFoldDB" id="A0A9W9KKR1"/>
<dbReference type="RefSeq" id="XP_056515122.1">
    <property type="nucleotide sequence ID" value="XM_056652193.1"/>
</dbReference>
<sequence length="126" mass="14579">MDPGYIAQPATQSTSFQPWCGPDILCPGAQASDFFLYTKERLGLAQIGWLELDITMYSSRDQLMKLAWHKRAFLCEWNEALPTHQSLASIRTELYEPGLLPEYPFIRVIVRARNDLHRGQDHQRNE</sequence>
<dbReference type="EMBL" id="JAPMSZ010000003">
    <property type="protein sequence ID" value="KAJ5110354.1"/>
    <property type="molecule type" value="Genomic_DNA"/>
</dbReference>
<reference evidence="1" key="2">
    <citation type="journal article" date="2023" name="IMA Fungus">
        <title>Comparative genomic study of the Penicillium genus elucidates a diverse pangenome and 15 lateral gene transfer events.</title>
        <authorList>
            <person name="Petersen C."/>
            <person name="Sorensen T."/>
            <person name="Nielsen M.R."/>
            <person name="Sondergaard T.E."/>
            <person name="Sorensen J.L."/>
            <person name="Fitzpatrick D.A."/>
            <person name="Frisvad J.C."/>
            <person name="Nielsen K.L."/>
        </authorList>
    </citation>
    <scope>NUCLEOTIDE SEQUENCE</scope>
    <source>
        <strain evidence="1">IBT 34128</strain>
    </source>
</reference>